<feature type="repeat" description="TPR" evidence="1">
    <location>
        <begin position="227"/>
        <end position="260"/>
    </location>
</feature>
<evidence type="ECO:0008006" key="4">
    <source>
        <dbReference type="Google" id="ProtNLM"/>
    </source>
</evidence>
<comment type="caution">
    <text evidence="2">The sequence shown here is derived from an EMBL/GenBank/DDBJ whole genome shotgun (WGS) entry which is preliminary data.</text>
</comment>
<dbReference type="InterPro" id="IPR011990">
    <property type="entry name" value="TPR-like_helical_dom_sf"/>
</dbReference>
<dbReference type="SUPFAM" id="SSF48452">
    <property type="entry name" value="TPR-like"/>
    <property type="match status" value="1"/>
</dbReference>
<evidence type="ECO:0000313" key="2">
    <source>
        <dbReference type="EMBL" id="GFM35654.1"/>
    </source>
</evidence>
<accession>A0A7J0BRL6</accession>
<dbReference type="Proteomes" id="UP000503820">
    <property type="component" value="Unassembled WGS sequence"/>
</dbReference>
<gene>
    <name evidence="2" type="ORF">DSM19430T_03380</name>
</gene>
<dbReference type="PROSITE" id="PS50005">
    <property type="entry name" value="TPR"/>
    <property type="match status" value="1"/>
</dbReference>
<organism evidence="2 3">
    <name type="scientific">Desulfovibrio psychrotolerans</name>
    <dbReference type="NCBI Taxonomy" id="415242"/>
    <lineage>
        <taxon>Bacteria</taxon>
        <taxon>Pseudomonadati</taxon>
        <taxon>Thermodesulfobacteriota</taxon>
        <taxon>Desulfovibrionia</taxon>
        <taxon>Desulfovibrionales</taxon>
        <taxon>Desulfovibrionaceae</taxon>
        <taxon>Desulfovibrio</taxon>
    </lineage>
</organism>
<dbReference type="InterPro" id="IPR019734">
    <property type="entry name" value="TPR_rpt"/>
</dbReference>
<evidence type="ECO:0000256" key="1">
    <source>
        <dbReference type="PROSITE-ProRule" id="PRU00339"/>
    </source>
</evidence>
<dbReference type="SMART" id="SM00028">
    <property type="entry name" value="TPR"/>
    <property type="match status" value="3"/>
</dbReference>
<keyword evidence="1" id="KW-0802">TPR repeat</keyword>
<reference evidence="2 3" key="1">
    <citation type="submission" date="2020-05" db="EMBL/GenBank/DDBJ databases">
        <title>Draft genome sequence of Desulfovibrio psychrotolerans JS1T.</title>
        <authorList>
            <person name="Ueno A."/>
            <person name="Tamazawa S."/>
            <person name="Tamamura S."/>
            <person name="Murakami T."/>
            <person name="Kiyama T."/>
            <person name="Inomata H."/>
            <person name="Amano Y."/>
            <person name="Miyakawa K."/>
            <person name="Tamaki H."/>
            <person name="Naganuma T."/>
            <person name="Kaneko K."/>
        </authorList>
    </citation>
    <scope>NUCLEOTIDE SEQUENCE [LARGE SCALE GENOMIC DNA]</scope>
    <source>
        <strain evidence="2 3">JS1</strain>
    </source>
</reference>
<name>A0A7J0BRL6_9BACT</name>
<dbReference type="RefSeq" id="WP_174408351.1">
    <property type="nucleotide sequence ID" value="NZ_BLVP01000001.1"/>
</dbReference>
<keyword evidence="3" id="KW-1185">Reference proteome</keyword>
<dbReference type="Gene3D" id="1.25.40.10">
    <property type="entry name" value="Tetratricopeptide repeat domain"/>
    <property type="match status" value="1"/>
</dbReference>
<dbReference type="Pfam" id="PF14559">
    <property type="entry name" value="TPR_19"/>
    <property type="match status" value="1"/>
</dbReference>
<proteinExistence type="predicted"/>
<dbReference type="AlphaFoldDB" id="A0A7J0BRL6"/>
<evidence type="ECO:0000313" key="3">
    <source>
        <dbReference type="Proteomes" id="UP000503820"/>
    </source>
</evidence>
<protein>
    <recommendedName>
        <fullName evidence="4">Tetratricopeptide repeat protein</fullName>
    </recommendedName>
</protein>
<sequence>MMTTTTPKLARENLARARAYMRRNEIVRSLESACSAFTEILDSRLIGQARFEVEVLIQEYITELNKHPEIKAFFFKRNIHATPYIRFIKGRERDCLDRLESILHGMREESETAREKHEERHFSKKQELLERGQQLMAAKDYARGKGVLRRVVEGWGQEEGLVTEIAMLFLEHHLCMEAADLFEQAIERNPADSKAYGGAVRCYKELHEFEKCEKVYLRALKQFGSHPRTLLNMAELYKRWRKPDEAYDFARRALSADPTLEEAKAIIKEMEARIF</sequence>
<dbReference type="EMBL" id="BLVP01000001">
    <property type="protein sequence ID" value="GFM35654.1"/>
    <property type="molecule type" value="Genomic_DNA"/>
</dbReference>